<dbReference type="PANTHER" id="PTHR11088">
    <property type="entry name" value="TRNA DIMETHYLALLYLTRANSFERASE"/>
    <property type="match status" value="1"/>
</dbReference>
<reference evidence="6 7" key="1">
    <citation type="journal article" date="2019" name="G3 (Bethesda)">
        <title>Sequencing of a Wild Apple (Malus baccata) Genome Unravels the Differences Between Cultivated and Wild Apple Species Regarding Disease Resistance and Cold Tolerance.</title>
        <authorList>
            <person name="Chen X."/>
        </authorList>
    </citation>
    <scope>NUCLEOTIDE SEQUENCE [LARGE SCALE GENOMIC DNA]</scope>
    <source>
        <strain evidence="7">cv. Shandingzi</strain>
        <tissue evidence="6">Leaves</tissue>
    </source>
</reference>
<dbReference type="SUPFAM" id="SSF52540">
    <property type="entry name" value="P-loop containing nucleoside triphosphate hydrolases"/>
    <property type="match status" value="1"/>
</dbReference>
<evidence type="ECO:0000256" key="2">
    <source>
        <dbReference type="ARBA" id="ARBA00022679"/>
    </source>
</evidence>
<keyword evidence="2" id="KW-0808">Transferase</keyword>
<dbReference type="InterPro" id="IPR039657">
    <property type="entry name" value="Dimethylallyltransferase"/>
</dbReference>
<dbReference type="GO" id="GO:0006400">
    <property type="term" value="P:tRNA modification"/>
    <property type="evidence" value="ECO:0007669"/>
    <property type="project" value="TreeGrafter"/>
</dbReference>
<dbReference type="GO" id="GO:0009691">
    <property type="term" value="P:cytokinin biosynthetic process"/>
    <property type="evidence" value="ECO:0007669"/>
    <property type="project" value="UniProtKB-KW"/>
</dbReference>
<accession>A0A540KFY5</accession>
<evidence type="ECO:0000256" key="5">
    <source>
        <dbReference type="ARBA" id="ARBA00022840"/>
    </source>
</evidence>
<dbReference type="EMBL" id="VIEB01001326">
    <property type="protein sequence ID" value="TQD73137.1"/>
    <property type="molecule type" value="Genomic_DNA"/>
</dbReference>
<dbReference type="GO" id="GO:0052381">
    <property type="term" value="F:tRNA dimethylallyltransferase activity"/>
    <property type="evidence" value="ECO:0007669"/>
    <property type="project" value="TreeGrafter"/>
</dbReference>
<dbReference type="Gene3D" id="3.40.50.300">
    <property type="entry name" value="P-loop containing nucleotide triphosphate hydrolases"/>
    <property type="match status" value="1"/>
</dbReference>
<evidence type="ECO:0000313" key="7">
    <source>
        <dbReference type="Proteomes" id="UP000315295"/>
    </source>
</evidence>
<dbReference type="GO" id="GO:0005524">
    <property type="term" value="F:ATP binding"/>
    <property type="evidence" value="ECO:0007669"/>
    <property type="project" value="UniProtKB-KW"/>
</dbReference>
<evidence type="ECO:0000256" key="1">
    <source>
        <dbReference type="ARBA" id="ARBA00005842"/>
    </source>
</evidence>
<dbReference type="Proteomes" id="UP000315295">
    <property type="component" value="Unassembled WGS sequence"/>
</dbReference>
<evidence type="ECO:0000256" key="3">
    <source>
        <dbReference type="ARBA" id="ARBA00022712"/>
    </source>
</evidence>
<keyword evidence="5" id="KW-0067">ATP-binding</keyword>
<keyword evidence="4" id="KW-0547">Nucleotide-binding</keyword>
<dbReference type="PANTHER" id="PTHR11088:SF60">
    <property type="entry name" value="TRNA DIMETHYLALLYLTRANSFERASE"/>
    <property type="match status" value="1"/>
</dbReference>
<comment type="caution">
    <text evidence="6">The sequence shown here is derived from an EMBL/GenBank/DDBJ whole genome shotgun (WGS) entry which is preliminary data.</text>
</comment>
<evidence type="ECO:0000313" key="6">
    <source>
        <dbReference type="EMBL" id="TQD73137.1"/>
    </source>
</evidence>
<keyword evidence="3" id="KW-0203">Cytokinin biosynthesis</keyword>
<protein>
    <submittedName>
        <fullName evidence="6">Uncharacterized protein</fullName>
    </submittedName>
</protein>
<proteinExistence type="inferred from homology"/>
<dbReference type="STRING" id="106549.A0A540KFY5"/>
<dbReference type="InterPro" id="IPR027417">
    <property type="entry name" value="P-loop_NTPase"/>
</dbReference>
<name>A0A540KFY5_MALBA</name>
<dbReference type="AlphaFoldDB" id="A0A540KFY5"/>
<comment type="similarity">
    <text evidence="1">Belongs to the IPP transferase family.</text>
</comment>
<dbReference type="Pfam" id="PF01745">
    <property type="entry name" value="IPT"/>
    <property type="match status" value="1"/>
</dbReference>
<keyword evidence="7" id="KW-1185">Reference proteome</keyword>
<organism evidence="6 7">
    <name type="scientific">Malus baccata</name>
    <name type="common">Siberian crab apple</name>
    <name type="synonym">Pyrus baccata</name>
    <dbReference type="NCBI Taxonomy" id="106549"/>
    <lineage>
        <taxon>Eukaryota</taxon>
        <taxon>Viridiplantae</taxon>
        <taxon>Streptophyta</taxon>
        <taxon>Embryophyta</taxon>
        <taxon>Tracheophyta</taxon>
        <taxon>Spermatophyta</taxon>
        <taxon>Magnoliopsida</taxon>
        <taxon>eudicotyledons</taxon>
        <taxon>Gunneridae</taxon>
        <taxon>Pentapetalae</taxon>
        <taxon>rosids</taxon>
        <taxon>fabids</taxon>
        <taxon>Rosales</taxon>
        <taxon>Rosaceae</taxon>
        <taxon>Amygdaloideae</taxon>
        <taxon>Maleae</taxon>
        <taxon>Malus</taxon>
    </lineage>
</organism>
<evidence type="ECO:0000256" key="4">
    <source>
        <dbReference type="ARBA" id="ARBA00022741"/>
    </source>
</evidence>
<sequence length="110" mass="11819">MIISSSCVRTFCPRLPSSSKKNVLRTAGLLTFTLRRRRLTTACSVSAANNKEKEKVIVVSGPTGSGKTRLALELAKRLNGEIISADSVQVYRGLDIGSAKPSLSDRQVLA</sequence>
<gene>
    <name evidence="6" type="ORF">C1H46_041340</name>
</gene>